<organism evidence="7 8">
    <name type="scientific">Arthrobacter glacialis</name>
    <dbReference type="NCBI Taxonomy" id="1664"/>
    <lineage>
        <taxon>Bacteria</taxon>
        <taxon>Bacillati</taxon>
        <taxon>Actinomycetota</taxon>
        <taxon>Actinomycetes</taxon>
        <taxon>Micrococcales</taxon>
        <taxon>Micrococcaceae</taxon>
        <taxon>Arthrobacter</taxon>
    </lineage>
</organism>
<feature type="transmembrane region" description="Helical" evidence="5">
    <location>
        <begin position="183"/>
        <end position="203"/>
    </location>
</feature>
<evidence type="ECO:0000256" key="1">
    <source>
        <dbReference type="ARBA" id="ARBA00004651"/>
    </source>
</evidence>
<feature type="transmembrane region" description="Helical" evidence="5">
    <location>
        <begin position="281"/>
        <end position="302"/>
    </location>
</feature>
<evidence type="ECO:0000313" key="8">
    <source>
        <dbReference type="Proteomes" id="UP000237061"/>
    </source>
</evidence>
<evidence type="ECO:0000256" key="3">
    <source>
        <dbReference type="ARBA" id="ARBA00022989"/>
    </source>
</evidence>
<comment type="subcellular location">
    <subcellularLocation>
        <location evidence="1">Cell membrane</location>
        <topology evidence="1">Multi-pass membrane protein</topology>
    </subcellularLocation>
</comment>
<dbReference type="PANTHER" id="PTHR23501:SF154">
    <property type="entry name" value="MULTIDRUG-EFFLUX TRANSPORTER RV1634-RELATED"/>
    <property type="match status" value="1"/>
</dbReference>
<sequence length="476" mass="49171">MLPASKEQETTIPGPPRGWGALLGRKHGPVAATLAGGVALHAINVFLATTILPSVIADIGGTELYAWATTVFVFASVLGSTIASAVLGARGPRASYRMAALILGIGTVICALAPTMPVLLIGRLVQGIGGGLLFALCYSMIRISFHEALWPRAMALVSAMWGVATLVGPAIGGVFAELNAWRWSFWILIPIVILFGTWGASRLPAGAYDGTASRIPWVSVGLLAVAVLVISAASISSLLSINVAGLVVAMLLLFAWLNHERKATRRLLPAAAFGPNPRLRLVYLTMSLLVIASTVEVFVPYFGQRLQGLGPLAAGYLGAVMAAGWTAGSILCSGIENRRLLIVAIAPAFSALGLMVLIFTGPVHSGGALAIGGIAIGLLLLGWGVGMAWPHLTTMVLQFVPDEDQGLAGSSVTTVQLTATAFGSAIAGAITNVAGFADTNSIVGVQTAAQWLFGIFTLAALIALATAILTARSTRH</sequence>
<feature type="transmembrane region" description="Helical" evidence="5">
    <location>
        <begin position="215"/>
        <end position="233"/>
    </location>
</feature>
<comment type="caution">
    <text evidence="7">The sequence shown here is derived from an EMBL/GenBank/DDBJ whole genome shotgun (WGS) entry which is preliminary data.</text>
</comment>
<feature type="domain" description="Major facilitator superfamily (MFS) profile" evidence="6">
    <location>
        <begin position="30"/>
        <end position="475"/>
    </location>
</feature>
<evidence type="ECO:0000256" key="2">
    <source>
        <dbReference type="ARBA" id="ARBA00022692"/>
    </source>
</evidence>
<evidence type="ECO:0000256" key="4">
    <source>
        <dbReference type="ARBA" id="ARBA00023136"/>
    </source>
</evidence>
<keyword evidence="3 5" id="KW-1133">Transmembrane helix</keyword>
<feature type="transmembrane region" description="Helical" evidence="5">
    <location>
        <begin position="239"/>
        <end position="257"/>
    </location>
</feature>
<dbReference type="Gene3D" id="1.20.1720.10">
    <property type="entry name" value="Multidrug resistance protein D"/>
    <property type="match status" value="1"/>
</dbReference>
<feature type="transmembrane region" description="Helical" evidence="5">
    <location>
        <begin position="407"/>
        <end position="431"/>
    </location>
</feature>
<keyword evidence="2 5" id="KW-0812">Transmembrane</keyword>
<feature type="transmembrane region" description="Helical" evidence="5">
    <location>
        <begin position="366"/>
        <end position="386"/>
    </location>
</feature>
<name>A0A2S3ZSA7_ARTGL</name>
<dbReference type="Gene3D" id="1.20.1250.20">
    <property type="entry name" value="MFS general substrate transporter like domains"/>
    <property type="match status" value="1"/>
</dbReference>
<protein>
    <submittedName>
        <fullName evidence="7">MFS transporter</fullName>
    </submittedName>
</protein>
<feature type="transmembrane region" description="Helical" evidence="5">
    <location>
        <begin position="30"/>
        <end position="52"/>
    </location>
</feature>
<keyword evidence="4 5" id="KW-0472">Membrane</keyword>
<dbReference type="AlphaFoldDB" id="A0A2S3ZSA7"/>
<dbReference type="PRINTS" id="PR01036">
    <property type="entry name" value="TCRTETB"/>
</dbReference>
<dbReference type="Proteomes" id="UP000237061">
    <property type="component" value="Unassembled WGS sequence"/>
</dbReference>
<dbReference type="EMBL" id="PPXC01000023">
    <property type="protein sequence ID" value="POH71747.1"/>
    <property type="molecule type" value="Genomic_DNA"/>
</dbReference>
<dbReference type="PANTHER" id="PTHR23501">
    <property type="entry name" value="MAJOR FACILITATOR SUPERFAMILY"/>
    <property type="match status" value="1"/>
</dbReference>
<evidence type="ECO:0000256" key="5">
    <source>
        <dbReference type="SAM" id="Phobius"/>
    </source>
</evidence>
<dbReference type="SUPFAM" id="SSF103473">
    <property type="entry name" value="MFS general substrate transporter"/>
    <property type="match status" value="1"/>
</dbReference>
<feature type="transmembrane region" description="Helical" evidence="5">
    <location>
        <begin position="64"/>
        <end position="87"/>
    </location>
</feature>
<feature type="transmembrane region" description="Helical" evidence="5">
    <location>
        <begin position="153"/>
        <end position="171"/>
    </location>
</feature>
<proteinExistence type="predicted"/>
<feature type="transmembrane region" description="Helical" evidence="5">
    <location>
        <begin position="94"/>
        <end position="114"/>
    </location>
</feature>
<gene>
    <name evidence="7" type="ORF">CVS27_19200</name>
</gene>
<evidence type="ECO:0000313" key="7">
    <source>
        <dbReference type="EMBL" id="POH71747.1"/>
    </source>
</evidence>
<feature type="transmembrane region" description="Helical" evidence="5">
    <location>
        <begin position="120"/>
        <end position="141"/>
    </location>
</feature>
<dbReference type="Pfam" id="PF07690">
    <property type="entry name" value="MFS_1"/>
    <property type="match status" value="1"/>
</dbReference>
<evidence type="ECO:0000259" key="6">
    <source>
        <dbReference type="PROSITE" id="PS50850"/>
    </source>
</evidence>
<dbReference type="GO" id="GO:0022857">
    <property type="term" value="F:transmembrane transporter activity"/>
    <property type="evidence" value="ECO:0007669"/>
    <property type="project" value="InterPro"/>
</dbReference>
<feature type="transmembrane region" description="Helical" evidence="5">
    <location>
        <begin position="451"/>
        <end position="471"/>
    </location>
</feature>
<accession>A0A2S3ZSA7</accession>
<dbReference type="PROSITE" id="PS50850">
    <property type="entry name" value="MFS"/>
    <property type="match status" value="1"/>
</dbReference>
<dbReference type="InterPro" id="IPR020846">
    <property type="entry name" value="MFS_dom"/>
</dbReference>
<feature type="transmembrane region" description="Helical" evidence="5">
    <location>
        <begin position="314"/>
        <end position="333"/>
    </location>
</feature>
<dbReference type="GO" id="GO:0005886">
    <property type="term" value="C:plasma membrane"/>
    <property type="evidence" value="ECO:0007669"/>
    <property type="project" value="UniProtKB-SubCell"/>
</dbReference>
<dbReference type="InterPro" id="IPR036259">
    <property type="entry name" value="MFS_trans_sf"/>
</dbReference>
<feature type="transmembrane region" description="Helical" evidence="5">
    <location>
        <begin position="340"/>
        <end position="360"/>
    </location>
</feature>
<keyword evidence="8" id="KW-1185">Reference proteome</keyword>
<reference evidence="7 8" key="1">
    <citation type="submission" date="2018-01" db="EMBL/GenBank/DDBJ databases">
        <title>Arthrobacter sp. nov., from glaciers in China.</title>
        <authorList>
            <person name="Liu Q."/>
            <person name="Xin Y.-H."/>
        </authorList>
    </citation>
    <scope>NUCLEOTIDE SEQUENCE [LARGE SCALE GENOMIC DNA]</scope>
    <source>
        <strain evidence="7 8">HLT2-12-2</strain>
    </source>
</reference>
<dbReference type="InterPro" id="IPR011701">
    <property type="entry name" value="MFS"/>
</dbReference>